<evidence type="ECO:0000256" key="4">
    <source>
        <dbReference type="SAM" id="Phobius"/>
    </source>
</evidence>
<evidence type="ECO:0000256" key="1">
    <source>
        <dbReference type="ARBA" id="ARBA00022729"/>
    </source>
</evidence>
<keyword evidence="2" id="KW-0175">Coiled coil</keyword>
<dbReference type="InterPro" id="IPR016047">
    <property type="entry name" value="M23ase_b-sheet_dom"/>
</dbReference>
<proteinExistence type="predicted"/>
<dbReference type="InterPro" id="IPR011055">
    <property type="entry name" value="Dup_hybrid_motif"/>
</dbReference>
<organism evidence="6 7">
    <name type="scientific">Paenibacillus aestuarii</name>
    <dbReference type="NCBI Taxonomy" id="516965"/>
    <lineage>
        <taxon>Bacteria</taxon>
        <taxon>Bacillati</taxon>
        <taxon>Bacillota</taxon>
        <taxon>Bacilli</taxon>
        <taxon>Bacillales</taxon>
        <taxon>Paenibacillaceae</taxon>
        <taxon>Paenibacillus</taxon>
    </lineage>
</organism>
<feature type="region of interest" description="Disordered" evidence="3">
    <location>
        <begin position="124"/>
        <end position="145"/>
    </location>
</feature>
<evidence type="ECO:0000256" key="3">
    <source>
        <dbReference type="SAM" id="MobiDB-lite"/>
    </source>
</evidence>
<gene>
    <name evidence="6" type="ORF">ACFPOG_01455</name>
</gene>
<dbReference type="SUPFAM" id="SSF51261">
    <property type="entry name" value="Duplicated hybrid motif"/>
    <property type="match status" value="1"/>
</dbReference>
<name>A0ABW0K1B8_9BACL</name>
<keyword evidence="1" id="KW-0732">Signal</keyword>
<sequence length="333" mass="36913">MKFIWGKKEFTLMIIPGANRQTVRIKLPHSSLYVVPSVIILVLTGFCVTIYLMNTTFHQTTSTMQQSFDGQERQLVDQITLKNNELEQLQNNLIDLSQQADEFKVKLEEIKKLEHVIQLMSETDGTSKKSGALPSGMASRPNPDVGGAEVPVTSQEVTTLVSSTKQDLTSLVGEINTVLVNLNASEVKLKEAEQLRTITPTLWPTVTHSITSGFGLRKDPFTLKPSMHAGIDLDGELNDAVYVTAAGKVIEAGYDDEHGNHIIVDHTRGLQTEYMHLNKMLVKRGESVTKGQQIGLMGTTGRSTGTHLHYEVHKNGVQIDPSPYLINDRKDDH</sequence>
<dbReference type="Gene3D" id="2.70.70.10">
    <property type="entry name" value="Glucose Permease (Domain IIA)"/>
    <property type="match status" value="1"/>
</dbReference>
<evidence type="ECO:0000259" key="5">
    <source>
        <dbReference type="Pfam" id="PF01551"/>
    </source>
</evidence>
<feature type="coiled-coil region" evidence="2">
    <location>
        <begin position="72"/>
        <end position="113"/>
    </location>
</feature>
<dbReference type="PANTHER" id="PTHR21666:SF289">
    <property type="entry name" value="L-ALA--D-GLU ENDOPEPTIDASE"/>
    <property type="match status" value="1"/>
</dbReference>
<dbReference type="EMBL" id="JBHSMJ010000004">
    <property type="protein sequence ID" value="MFC5446916.1"/>
    <property type="molecule type" value="Genomic_DNA"/>
</dbReference>
<dbReference type="InterPro" id="IPR050570">
    <property type="entry name" value="Cell_wall_metabolism_enzyme"/>
</dbReference>
<evidence type="ECO:0000313" key="6">
    <source>
        <dbReference type="EMBL" id="MFC5446916.1"/>
    </source>
</evidence>
<evidence type="ECO:0000256" key="2">
    <source>
        <dbReference type="SAM" id="Coils"/>
    </source>
</evidence>
<comment type="caution">
    <text evidence="6">The sequence shown here is derived from an EMBL/GenBank/DDBJ whole genome shotgun (WGS) entry which is preliminary data.</text>
</comment>
<keyword evidence="4" id="KW-0472">Membrane</keyword>
<protein>
    <submittedName>
        <fullName evidence="6">Peptidoglycan DD-metalloendopeptidase family protein</fullName>
    </submittedName>
</protein>
<keyword evidence="4" id="KW-0812">Transmembrane</keyword>
<dbReference type="RefSeq" id="WP_270880396.1">
    <property type="nucleotide sequence ID" value="NZ_JAQFVF010000033.1"/>
</dbReference>
<dbReference type="Proteomes" id="UP001596044">
    <property type="component" value="Unassembled WGS sequence"/>
</dbReference>
<evidence type="ECO:0000313" key="7">
    <source>
        <dbReference type="Proteomes" id="UP001596044"/>
    </source>
</evidence>
<dbReference type="PANTHER" id="PTHR21666">
    <property type="entry name" value="PEPTIDASE-RELATED"/>
    <property type="match status" value="1"/>
</dbReference>
<dbReference type="CDD" id="cd12797">
    <property type="entry name" value="M23_peptidase"/>
    <property type="match status" value="1"/>
</dbReference>
<feature type="domain" description="M23ase beta-sheet core" evidence="5">
    <location>
        <begin position="227"/>
        <end position="321"/>
    </location>
</feature>
<keyword evidence="7" id="KW-1185">Reference proteome</keyword>
<feature type="transmembrane region" description="Helical" evidence="4">
    <location>
        <begin position="32"/>
        <end position="53"/>
    </location>
</feature>
<keyword evidence="4" id="KW-1133">Transmembrane helix</keyword>
<accession>A0ABW0K1B8</accession>
<dbReference type="Pfam" id="PF01551">
    <property type="entry name" value="Peptidase_M23"/>
    <property type="match status" value="1"/>
</dbReference>
<reference evidence="7" key="1">
    <citation type="journal article" date="2019" name="Int. J. Syst. Evol. Microbiol.">
        <title>The Global Catalogue of Microorganisms (GCM) 10K type strain sequencing project: providing services to taxonomists for standard genome sequencing and annotation.</title>
        <authorList>
            <consortium name="The Broad Institute Genomics Platform"/>
            <consortium name="The Broad Institute Genome Sequencing Center for Infectious Disease"/>
            <person name="Wu L."/>
            <person name="Ma J."/>
        </authorList>
    </citation>
    <scope>NUCLEOTIDE SEQUENCE [LARGE SCALE GENOMIC DNA]</scope>
    <source>
        <strain evidence="7">KACC 11904</strain>
    </source>
</reference>